<evidence type="ECO:0000256" key="1">
    <source>
        <dbReference type="SAM" id="MobiDB-lite"/>
    </source>
</evidence>
<gene>
    <name evidence="2" type="ORF">GGX14DRAFT_407506</name>
</gene>
<keyword evidence="3" id="KW-1185">Reference proteome</keyword>
<feature type="region of interest" description="Disordered" evidence="1">
    <location>
        <begin position="1"/>
        <end position="31"/>
    </location>
</feature>
<protein>
    <submittedName>
        <fullName evidence="2">Uncharacterized protein</fullName>
    </submittedName>
</protein>
<reference evidence="2" key="1">
    <citation type="submission" date="2023-03" db="EMBL/GenBank/DDBJ databases">
        <title>Massive genome expansion in bonnet fungi (Mycena s.s.) driven by repeated elements and novel gene families across ecological guilds.</title>
        <authorList>
            <consortium name="Lawrence Berkeley National Laboratory"/>
            <person name="Harder C.B."/>
            <person name="Miyauchi S."/>
            <person name="Viragh M."/>
            <person name="Kuo A."/>
            <person name="Thoen E."/>
            <person name="Andreopoulos B."/>
            <person name="Lu D."/>
            <person name="Skrede I."/>
            <person name="Drula E."/>
            <person name="Henrissat B."/>
            <person name="Morin E."/>
            <person name="Kohler A."/>
            <person name="Barry K."/>
            <person name="LaButti K."/>
            <person name="Morin E."/>
            <person name="Salamov A."/>
            <person name="Lipzen A."/>
            <person name="Mereny Z."/>
            <person name="Hegedus B."/>
            <person name="Baldrian P."/>
            <person name="Stursova M."/>
            <person name="Weitz H."/>
            <person name="Taylor A."/>
            <person name="Grigoriev I.V."/>
            <person name="Nagy L.G."/>
            <person name="Martin F."/>
            <person name="Kauserud H."/>
        </authorList>
    </citation>
    <scope>NUCLEOTIDE SEQUENCE</scope>
    <source>
        <strain evidence="2">9144</strain>
    </source>
</reference>
<comment type="caution">
    <text evidence="2">The sequence shown here is derived from an EMBL/GenBank/DDBJ whole genome shotgun (WGS) entry which is preliminary data.</text>
</comment>
<dbReference type="Proteomes" id="UP001219525">
    <property type="component" value="Unassembled WGS sequence"/>
</dbReference>
<organism evidence="2 3">
    <name type="scientific">Mycena pura</name>
    <dbReference type="NCBI Taxonomy" id="153505"/>
    <lineage>
        <taxon>Eukaryota</taxon>
        <taxon>Fungi</taxon>
        <taxon>Dikarya</taxon>
        <taxon>Basidiomycota</taxon>
        <taxon>Agaricomycotina</taxon>
        <taxon>Agaricomycetes</taxon>
        <taxon>Agaricomycetidae</taxon>
        <taxon>Agaricales</taxon>
        <taxon>Marasmiineae</taxon>
        <taxon>Mycenaceae</taxon>
        <taxon>Mycena</taxon>
    </lineage>
</organism>
<sequence length="269" mass="29310">MSLQGHQLGRVGNGKRWPERAGASRWSTKTRHLRDAPAAAAAVSPLIGGVVSNTPDDRVDRPKHWVPKVMAREGHGYGSTRRVLGSVLNPLGSLRQALSDHFGQPVNNPCTRGFGFGFFGYGSGLTDLYPNPYPCPSLVMATEGQQCQPQAEDSREVVLRNMSVDECGEGSFRAGYYIQKAEGQSGSAAQSVVSMHKAWKSRTATPEGRRRRAQVQTVPGVRQGETWLKSDVADRAGWSQADTRLGRPRMVAQGSDELSGCRRCTEEQT</sequence>
<evidence type="ECO:0000313" key="3">
    <source>
        <dbReference type="Proteomes" id="UP001219525"/>
    </source>
</evidence>
<evidence type="ECO:0000313" key="2">
    <source>
        <dbReference type="EMBL" id="KAJ7191087.1"/>
    </source>
</evidence>
<name>A0AAD6UPS6_9AGAR</name>
<dbReference type="AlphaFoldDB" id="A0AAD6UPS6"/>
<dbReference type="EMBL" id="JARJCW010000138">
    <property type="protein sequence ID" value="KAJ7191087.1"/>
    <property type="molecule type" value="Genomic_DNA"/>
</dbReference>
<accession>A0AAD6UPS6</accession>
<proteinExistence type="predicted"/>